<gene>
    <name evidence="1" type="ORF">Bca52824_001547</name>
</gene>
<keyword evidence="2" id="KW-1185">Reference proteome</keyword>
<evidence type="ECO:0000313" key="1">
    <source>
        <dbReference type="EMBL" id="KAG2330367.1"/>
    </source>
</evidence>
<accession>A0A8X8BD63</accession>
<dbReference type="AlphaFoldDB" id="A0A8X8BD63"/>
<name>A0A8X8BD63_BRACI</name>
<reference evidence="1 2" key="1">
    <citation type="submission" date="2020-02" db="EMBL/GenBank/DDBJ databases">
        <authorList>
            <person name="Ma Q."/>
            <person name="Huang Y."/>
            <person name="Song X."/>
            <person name="Pei D."/>
        </authorList>
    </citation>
    <scope>NUCLEOTIDE SEQUENCE [LARGE SCALE GENOMIC DNA]</scope>
    <source>
        <strain evidence="1">Sxm20200214</strain>
        <tissue evidence="1">Leaf</tissue>
    </source>
</reference>
<dbReference type="OrthoDB" id="1933107at2759"/>
<proteinExistence type="predicted"/>
<dbReference type="EMBL" id="JAAMPC010000001">
    <property type="protein sequence ID" value="KAG2330367.1"/>
    <property type="molecule type" value="Genomic_DNA"/>
</dbReference>
<evidence type="ECO:0000313" key="2">
    <source>
        <dbReference type="Proteomes" id="UP000886595"/>
    </source>
</evidence>
<sequence length="105" mass="11323">MNVQTRVAMETSTSSGLAPLQLEARSAFQKSRAMSGRWCWSDGSTERTATTIHDDDDAIIKVVVSEVPEIILTCISRDEAALAVAQEAFKALYENASSSLTSVPT</sequence>
<organism evidence="1 2">
    <name type="scientific">Brassica carinata</name>
    <name type="common">Ethiopian mustard</name>
    <name type="synonym">Abyssinian cabbage</name>
    <dbReference type="NCBI Taxonomy" id="52824"/>
    <lineage>
        <taxon>Eukaryota</taxon>
        <taxon>Viridiplantae</taxon>
        <taxon>Streptophyta</taxon>
        <taxon>Embryophyta</taxon>
        <taxon>Tracheophyta</taxon>
        <taxon>Spermatophyta</taxon>
        <taxon>Magnoliopsida</taxon>
        <taxon>eudicotyledons</taxon>
        <taxon>Gunneridae</taxon>
        <taxon>Pentapetalae</taxon>
        <taxon>rosids</taxon>
        <taxon>malvids</taxon>
        <taxon>Brassicales</taxon>
        <taxon>Brassicaceae</taxon>
        <taxon>Brassiceae</taxon>
        <taxon>Brassica</taxon>
    </lineage>
</organism>
<dbReference type="Proteomes" id="UP000886595">
    <property type="component" value="Unassembled WGS sequence"/>
</dbReference>
<protein>
    <submittedName>
        <fullName evidence="1">Uncharacterized protein</fullName>
    </submittedName>
</protein>
<comment type="caution">
    <text evidence="1">The sequence shown here is derived from an EMBL/GenBank/DDBJ whole genome shotgun (WGS) entry which is preliminary data.</text>
</comment>